<accession>A0ABS4TD34</accession>
<evidence type="ECO:0000256" key="5">
    <source>
        <dbReference type="SAM" id="Phobius"/>
    </source>
</evidence>
<evidence type="ECO:0000259" key="7">
    <source>
        <dbReference type="Pfam" id="PF25990"/>
    </source>
</evidence>
<keyword evidence="5" id="KW-0472">Membrane</keyword>
<sequence length="417" mass="41027">MRRGRRAWLINGVLVVALVAAGWGAYTFLWPSSDAATTTGVRTVAATRASVVESVSAAATVQSSYTGTADFSTSGTVTQILVKVGDTVTKGQQLAKLDDSQARLQLSAAKSSLSAAKENLANAVAAAATATTTNQQGQGQQSQSQSTKSLQAQVDQAKVNVEQAEQALAATTLTAPGDGTVTALNGTVGQRAGSSSGGSTGQSSSSSSSSSSSASSGFITLTNLASLQVKGSLAEIDIAKVKVGQDATVTLNAMPDTPQPAKVAAVDLTPTTGSNSVVTYGVTLTLNTPPAELRPGQSASVAITVAKADDVIAIPSAAMQTVGTTHTVNVLANGQESRRTIEIGVRSESLVQVTSGLNEGEQVVLATATTTGTTGQQRNGGAGGFGGGGGGFGGGGLGGGGGGGGGRVQPGGTGTGR</sequence>
<dbReference type="EMBL" id="JAGINW010000001">
    <property type="protein sequence ID" value="MBP2322332.1"/>
    <property type="molecule type" value="Genomic_DNA"/>
</dbReference>
<feature type="region of interest" description="Disordered" evidence="4">
    <location>
        <begin position="371"/>
        <end position="417"/>
    </location>
</feature>
<feature type="coiled-coil region" evidence="3">
    <location>
        <begin position="147"/>
        <end position="174"/>
    </location>
</feature>
<feature type="compositionally biased region" description="Low complexity" evidence="4">
    <location>
        <begin position="201"/>
        <end position="214"/>
    </location>
</feature>
<name>A0ABS4TD34_9PSEU</name>
<evidence type="ECO:0000259" key="6">
    <source>
        <dbReference type="Pfam" id="PF25967"/>
    </source>
</evidence>
<reference evidence="8 9" key="1">
    <citation type="submission" date="2021-03" db="EMBL/GenBank/DDBJ databases">
        <title>Sequencing the genomes of 1000 actinobacteria strains.</title>
        <authorList>
            <person name="Klenk H.-P."/>
        </authorList>
    </citation>
    <scope>NUCLEOTIDE SEQUENCE [LARGE SCALE GENOMIC DNA]</scope>
    <source>
        <strain evidence="8 9">DSM 46670</strain>
    </source>
</reference>
<feature type="compositionally biased region" description="Gly residues" evidence="4">
    <location>
        <begin position="378"/>
        <end position="417"/>
    </location>
</feature>
<keyword evidence="2 3" id="KW-0175">Coiled coil</keyword>
<dbReference type="Pfam" id="PF25967">
    <property type="entry name" value="RND-MFP_C"/>
    <property type="match status" value="1"/>
</dbReference>
<evidence type="ECO:0000313" key="9">
    <source>
        <dbReference type="Proteomes" id="UP001519332"/>
    </source>
</evidence>
<feature type="transmembrane region" description="Helical" evidence="5">
    <location>
        <begin position="7"/>
        <end position="29"/>
    </location>
</feature>
<keyword evidence="9" id="KW-1185">Reference proteome</keyword>
<feature type="domain" description="Multidrug resistance protein MdtA-like C-terminal permuted SH3" evidence="6">
    <location>
        <begin position="310"/>
        <end position="365"/>
    </location>
</feature>
<organism evidence="8 9">
    <name type="scientific">Kibdelosporangium banguiense</name>
    <dbReference type="NCBI Taxonomy" id="1365924"/>
    <lineage>
        <taxon>Bacteria</taxon>
        <taxon>Bacillati</taxon>
        <taxon>Actinomycetota</taxon>
        <taxon>Actinomycetes</taxon>
        <taxon>Pseudonocardiales</taxon>
        <taxon>Pseudonocardiaceae</taxon>
        <taxon>Kibdelosporangium</taxon>
    </lineage>
</organism>
<keyword evidence="5" id="KW-0812">Transmembrane</keyword>
<dbReference type="Proteomes" id="UP001519332">
    <property type="component" value="Unassembled WGS sequence"/>
</dbReference>
<dbReference type="Gene3D" id="2.40.420.20">
    <property type="match status" value="1"/>
</dbReference>
<proteinExistence type="predicted"/>
<evidence type="ECO:0000256" key="3">
    <source>
        <dbReference type="SAM" id="Coils"/>
    </source>
</evidence>
<dbReference type="InterPro" id="IPR058627">
    <property type="entry name" value="MdtA-like_C"/>
</dbReference>
<keyword evidence="5" id="KW-1133">Transmembrane helix</keyword>
<evidence type="ECO:0000256" key="2">
    <source>
        <dbReference type="ARBA" id="ARBA00023054"/>
    </source>
</evidence>
<evidence type="ECO:0000256" key="4">
    <source>
        <dbReference type="SAM" id="MobiDB-lite"/>
    </source>
</evidence>
<dbReference type="InterPro" id="IPR058636">
    <property type="entry name" value="Beta-barrel_YknX"/>
</dbReference>
<evidence type="ECO:0000256" key="1">
    <source>
        <dbReference type="ARBA" id="ARBA00004196"/>
    </source>
</evidence>
<comment type="subcellular location">
    <subcellularLocation>
        <location evidence="1">Cell envelope</location>
    </subcellularLocation>
</comment>
<dbReference type="InterPro" id="IPR050465">
    <property type="entry name" value="UPF0194_transport"/>
</dbReference>
<dbReference type="PANTHER" id="PTHR32347:SF23">
    <property type="entry name" value="BLL5650 PROTEIN"/>
    <property type="match status" value="1"/>
</dbReference>
<feature type="domain" description="YknX-like beta-barrel" evidence="7">
    <location>
        <begin position="227"/>
        <end position="303"/>
    </location>
</feature>
<gene>
    <name evidence="8" type="ORF">JOF56_002717</name>
</gene>
<feature type="region of interest" description="Disordered" evidence="4">
    <location>
        <begin position="179"/>
        <end position="214"/>
    </location>
</feature>
<dbReference type="Gene3D" id="2.40.50.100">
    <property type="match status" value="1"/>
</dbReference>
<dbReference type="PANTHER" id="PTHR32347">
    <property type="entry name" value="EFFLUX SYSTEM COMPONENT YKNX-RELATED"/>
    <property type="match status" value="1"/>
</dbReference>
<dbReference type="SUPFAM" id="SSF111369">
    <property type="entry name" value="HlyD-like secretion proteins"/>
    <property type="match status" value="1"/>
</dbReference>
<evidence type="ECO:0000313" key="8">
    <source>
        <dbReference type="EMBL" id="MBP2322332.1"/>
    </source>
</evidence>
<dbReference type="Pfam" id="PF25990">
    <property type="entry name" value="Beta-barrel_YknX"/>
    <property type="match status" value="1"/>
</dbReference>
<protein>
    <submittedName>
        <fullName evidence="8">Macrolide-specific efflux system membrane fusion protein</fullName>
    </submittedName>
</protein>
<comment type="caution">
    <text evidence="8">The sequence shown here is derived from an EMBL/GenBank/DDBJ whole genome shotgun (WGS) entry which is preliminary data.</text>
</comment>
<dbReference type="RefSeq" id="WP_209637727.1">
    <property type="nucleotide sequence ID" value="NZ_JAGINW010000001.1"/>
</dbReference>
<dbReference type="Gene3D" id="2.40.30.170">
    <property type="match status" value="1"/>
</dbReference>